<dbReference type="EMBL" id="OB799584">
    <property type="protein sequence ID" value="CAD7435307.1"/>
    <property type="molecule type" value="Genomic_DNA"/>
</dbReference>
<proteinExistence type="predicted"/>
<sequence>MDNYALVEDFKERWKGEEEEEVKEENDIVLEEEMCSAKISCSHNCKCIGCRNVEELCEKKSLRDLADAAEVSVQQHVAVKSKLSAHIESIASRSNTASGANCYRCTTILHYGLDIGVLDHIWRVLWATPSCSSKSLHMSESLVEDC</sequence>
<dbReference type="AlphaFoldDB" id="A0A7R9HUV8"/>
<accession>A0A7R9HUV8</accession>
<name>A0A7R9HUV8_9NEOP</name>
<evidence type="ECO:0000313" key="1">
    <source>
        <dbReference type="EMBL" id="CAD7435307.1"/>
    </source>
</evidence>
<organism evidence="1">
    <name type="scientific">Timema monikensis</name>
    <dbReference type="NCBI Taxonomy" id="170555"/>
    <lineage>
        <taxon>Eukaryota</taxon>
        <taxon>Metazoa</taxon>
        <taxon>Ecdysozoa</taxon>
        <taxon>Arthropoda</taxon>
        <taxon>Hexapoda</taxon>
        <taxon>Insecta</taxon>
        <taxon>Pterygota</taxon>
        <taxon>Neoptera</taxon>
        <taxon>Polyneoptera</taxon>
        <taxon>Phasmatodea</taxon>
        <taxon>Timematodea</taxon>
        <taxon>Timematoidea</taxon>
        <taxon>Timematidae</taxon>
        <taxon>Timema</taxon>
    </lineage>
</organism>
<protein>
    <submittedName>
        <fullName evidence="1">Uncharacterized protein</fullName>
    </submittedName>
</protein>
<reference evidence="1" key="1">
    <citation type="submission" date="2020-11" db="EMBL/GenBank/DDBJ databases">
        <authorList>
            <person name="Tran Van P."/>
        </authorList>
    </citation>
    <scope>NUCLEOTIDE SEQUENCE</scope>
</reference>
<gene>
    <name evidence="1" type="ORF">TMSB3V08_LOCUS11954</name>
</gene>